<dbReference type="RefSeq" id="WP_079645554.1">
    <property type="nucleotide sequence ID" value="NZ_FUZF01000023.1"/>
</dbReference>
<dbReference type="Proteomes" id="UP000190150">
    <property type="component" value="Unassembled WGS sequence"/>
</dbReference>
<dbReference type="SMART" id="SM00028">
    <property type="entry name" value="TPR"/>
    <property type="match status" value="2"/>
</dbReference>
<gene>
    <name evidence="3" type="ORF">SAMN05660841_03905</name>
</gene>
<keyword evidence="2" id="KW-0732">Signal</keyword>
<keyword evidence="1" id="KW-0802">TPR repeat</keyword>
<dbReference type="OrthoDB" id="739506at2"/>
<evidence type="ECO:0000256" key="2">
    <source>
        <dbReference type="SAM" id="SignalP"/>
    </source>
</evidence>
<dbReference type="EMBL" id="FUZF01000023">
    <property type="protein sequence ID" value="SKC05523.1"/>
    <property type="molecule type" value="Genomic_DNA"/>
</dbReference>
<reference evidence="4" key="1">
    <citation type="submission" date="2017-02" db="EMBL/GenBank/DDBJ databases">
        <authorList>
            <person name="Varghese N."/>
            <person name="Submissions S."/>
        </authorList>
    </citation>
    <scope>NUCLEOTIDE SEQUENCE [LARGE SCALE GENOMIC DNA]</scope>
    <source>
        <strain evidence="4">DSM 24091</strain>
    </source>
</reference>
<dbReference type="SUPFAM" id="SSF48452">
    <property type="entry name" value="TPR-like"/>
    <property type="match status" value="1"/>
</dbReference>
<evidence type="ECO:0000313" key="4">
    <source>
        <dbReference type="Proteomes" id="UP000190150"/>
    </source>
</evidence>
<proteinExistence type="predicted"/>
<dbReference type="Gene3D" id="1.25.40.10">
    <property type="entry name" value="Tetratricopeptide repeat domain"/>
    <property type="match status" value="2"/>
</dbReference>
<protein>
    <submittedName>
        <fullName evidence="3">Uncharacterized protein</fullName>
    </submittedName>
</protein>
<organism evidence="3 4">
    <name type="scientific">Sphingobacterium nematocida</name>
    <dbReference type="NCBI Taxonomy" id="1513896"/>
    <lineage>
        <taxon>Bacteria</taxon>
        <taxon>Pseudomonadati</taxon>
        <taxon>Bacteroidota</taxon>
        <taxon>Sphingobacteriia</taxon>
        <taxon>Sphingobacteriales</taxon>
        <taxon>Sphingobacteriaceae</taxon>
        <taxon>Sphingobacterium</taxon>
    </lineage>
</organism>
<sequence length="388" mass="43097">MDLKKAIILSAMVTAGTTVFAQSSNLKKAASNIQKYEELRSTGSAQLGASFLQTAKEAIDAASVHEKTKDLAETWTYYSLVYASMAVDEKSEEKATKAAEGIAKAKELDKDQKNKANISVAEQNLYSFNFNHGVGFWDKKEYKAAYDAFNQALTYMPGDTTLTYYAGLAAIQNNDYQNGIDKYKQLISKKDYSQHKAVLVDLPKLYLSLKDTTSALEYAALAAKEYPNENDAVVQNIELNLIVGNESKIISEIENQISKDSNNKNLYYYLGIAQSANNNADKAYEAYSKAIAIDPNYNDANLNAGVVLMNSIREQLQKVNEDKTLSNNQYTTKVGELKEKIKPAEAHFLKVLENDPKNESALKGLKGLYDFLQLEEKGKAIQEKIDAL</sequence>
<dbReference type="InterPro" id="IPR019734">
    <property type="entry name" value="TPR_rpt"/>
</dbReference>
<keyword evidence="4" id="KW-1185">Reference proteome</keyword>
<dbReference type="PROSITE" id="PS50005">
    <property type="entry name" value="TPR"/>
    <property type="match status" value="1"/>
</dbReference>
<dbReference type="InterPro" id="IPR011990">
    <property type="entry name" value="TPR-like_helical_dom_sf"/>
</dbReference>
<evidence type="ECO:0000313" key="3">
    <source>
        <dbReference type="EMBL" id="SKC05523.1"/>
    </source>
</evidence>
<feature type="signal peptide" evidence="2">
    <location>
        <begin position="1"/>
        <end position="21"/>
    </location>
</feature>
<name>A0A1T5GAM3_9SPHI</name>
<evidence type="ECO:0000256" key="1">
    <source>
        <dbReference type="PROSITE-ProRule" id="PRU00339"/>
    </source>
</evidence>
<accession>A0A1T5GAM3</accession>
<dbReference type="AlphaFoldDB" id="A0A1T5GAM3"/>
<dbReference type="STRING" id="1513896.SAMN05660841_03905"/>
<feature type="repeat" description="TPR" evidence="1">
    <location>
        <begin position="264"/>
        <end position="297"/>
    </location>
</feature>
<feature type="chain" id="PRO_5013364115" evidence="2">
    <location>
        <begin position="22"/>
        <end position="388"/>
    </location>
</feature>